<reference evidence="1 2" key="1">
    <citation type="submission" date="2020-06" db="EMBL/GenBank/DDBJ databases">
        <title>Methanolobus halotolerans sp. nov., isolated from a saline lake Tus in Siberia.</title>
        <authorList>
            <person name="Shen Y."/>
            <person name="Chen S.-C."/>
            <person name="Lai M.-C."/>
            <person name="Huang H.-H."/>
            <person name="Chiu H.-H."/>
            <person name="Tang S.-L."/>
            <person name="Rogozin D.Y."/>
            <person name="Degermendzhy A.G."/>
        </authorList>
    </citation>
    <scope>NUCLEOTIDE SEQUENCE [LARGE SCALE GENOMIC DNA]</scope>
    <source>
        <strain evidence="1 2">DSM 21339</strain>
    </source>
</reference>
<sequence>MKEIKGVLLGLLLIVCFFTQTILANENINIEDRNRLENHLSDLVDEYNKIVADENSSFEEVIVQTKKIMQIESELEEIGMVANFEPTSGVHQNNKNEMMPTTISFEIVPAITQKKEEYNFDMTEDKKEVLEEIYGTDITMGEYIEKIFPEALDVLSKKTLKEYYETPMNWKNNPSKFNESVSSSVEGDNSFIIKRPPSSENLIYSNLDLSFFSSDKTKLRPTFVLIQPSSKFKIIDMNVFSYLWKHVDTAVL</sequence>
<protein>
    <submittedName>
        <fullName evidence="1">Uncharacterized protein</fullName>
    </submittedName>
</protein>
<organism evidence="1 2">
    <name type="scientific">Methanolobus zinderi</name>
    <dbReference type="NCBI Taxonomy" id="536044"/>
    <lineage>
        <taxon>Archaea</taxon>
        <taxon>Methanobacteriati</taxon>
        <taxon>Methanobacteriota</taxon>
        <taxon>Stenosarchaea group</taxon>
        <taxon>Methanomicrobia</taxon>
        <taxon>Methanosarcinales</taxon>
        <taxon>Methanosarcinaceae</taxon>
        <taxon>Methanolobus</taxon>
    </lineage>
</organism>
<dbReference type="RefSeq" id="WP_176966078.1">
    <property type="nucleotide sequence ID" value="NZ_CP058215.1"/>
</dbReference>
<gene>
    <name evidence="1" type="ORF">HWN40_12695</name>
</gene>
<dbReference type="AlphaFoldDB" id="A0A7D5I675"/>
<dbReference type="Proteomes" id="UP000509594">
    <property type="component" value="Chromosome"/>
</dbReference>
<dbReference type="EMBL" id="CP058215">
    <property type="protein sequence ID" value="QLC51023.1"/>
    <property type="molecule type" value="Genomic_DNA"/>
</dbReference>
<proteinExistence type="predicted"/>
<name>A0A7D5I675_9EURY</name>
<evidence type="ECO:0000313" key="2">
    <source>
        <dbReference type="Proteomes" id="UP000509594"/>
    </source>
</evidence>
<keyword evidence="2" id="KW-1185">Reference proteome</keyword>
<dbReference type="GeneID" id="55822548"/>
<dbReference type="OrthoDB" id="141832at2157"/>
<dbReference type="KEGG" id="mzi:HWN40_12695"/>
<evidence type="ECO:0000313" key="1">
    <source>
        <dbReference type="EMBL" id="QLC51023.1"/>
    </source>
</evidence>
<accession>A0A7D5I675</accession>